<feature type="domain" description="Phosphoribosyltransferase" evidence="1">
    <location>
        <begin position="338"/>
        <end position="440"/>
    </location>
</feature>
<comment type="caution">
    <text evidence="2">The sequence shown here is derived from an EMBL/GenBank/DDBJ whole genome shotgun (WGS) entry which is preliminary data.</text>
</comment>
<dbReference type="SUPFAM" id="SSF56784">
    <property type="entry name" value="HAD-like"/>
    <property type="match status" value="1"/>
</dbReference>
<gene>
    <name evidence="2" type="ORF">DSM5745_06537</name>
</gene>
<protein>
    <recommendedName>
        <fullName evidence="1">Phosphoribosyltransferase domain-containing protein</fullName>
    </recommendedName>
</protein>
<dbReference type="Gene3D" id="3.40.50.2020">
    <property type="match status" value="1"/>
</dbReference>
<organism evidence="2 3">
    <name type="scientific">Aspergillus mulundensis</name>
    <dbReference type="NCBI Taxonomy" id="1810919"/>
    <lineage>
        <taxon>Eukaryota</taxon>
        <taxon>Fungi</taxon>
        <taxon>Dikarya</taxon>
        <taxon>Ascomycota</taxon>
        <taxon>Pezizomycotina</taxon>
        <taxon>Eurotiomycetes</taxon>
        <taxon>Eurotiomycetidae</taxon>
        <taxon>Eurotiales</taxon>
        <taxon>Aspergillaceae</taxon>
        <taxon>Aspergillus</taxon>
        <taxon>Aspergillus subgen. Nidulantes</taxon>
    </lineage>
</organism>
<dbReference type="Proteomes" id="UP000256690">
    <property type="component" value="Unassembled WGS sequence"/>
</dbReference>
<dbReference type="Gene3D" id="3.40.50.1000">
    <property type="entry name" value="HAD superfamily/HAD-like"/>
    <property type="match status" value="1"/>
</dbReference>
<name>A0A3D8RRA8_9EURO</name>
<sequence>MASATTTLGNIPHASTIATAASSSPSLSSSPSAAPRVVGLYGIPGCGKSFMMNELKKDLGQETEIQELRGLCYANNILFAKLYPNMREKLLNLLLDTQRYDEEHKQTLSAEDTGTLFWDTVNRPDDEHPGSAPLKVLFGSNMGYSYEAFRQAMLLYEESTSDAKFETICDEIAQRAPLYPQMITFLNRVAENRHIRPEKIIAWQGLSKTVQVVGGGRLADGYVVIASVKKALVARAKDVHRVLRVIAFGDSSLDLPMLKAADQAFVVVGEEATRSKSMDRELPSAMVNDGLRAQQSLLPNSSTPPRLDTIQLPIADFESTDFLNSIIAPCALVRSLQVHHATHSTAAKLHGEGQTLIVALIRGGEPMAFGINDVFPKAQFLHAAKPEDVKQHHLEGNSTIILVDSVINNGDTVAKFIQFILTSDTTIRIIVVAGVVQEKAVALGSPLCCAAPLREQIYRPWRNRHRQSPV</sequence>
<proteinExistence type="predicted"/>
<accession>A0A3D8RRA8</accession>
<dbReference type="InterPro" id="IPR029057">
    <property type="entry name" value="PRTase-like"/>
</dbReference>
<evidence type="ECO:0000259" key="1">
    <source>
        <dbReference type="Pfam" id="PF14681"/>
    </source>
</evidence>
<dbReference type="SUPFAM" id="SSF53271">
    <property type="entry name" value="PRTase-like"/>
    <property type="match status" value="1"/>
</dbReference>
<dbReference type="InterPro" id="IPR023214">
    <property type="entry name" value="HAD_sf"/>
</dbReference>
<dbReference type="InterPro" id="IPR036412">
    <property type="entry name" value="HAD-like_sf"/>
</dbReference>
<dbReference type="SUPFAM" id="SSF52540">
    <property type="entry name" value="P-loop containing nucleoside triphosphate hydrolases"/>
    <property type="match status" value="1"/>
</dbReference>
<dbReference type="AlphaFoldDB" id="A0A3D8RRA8"/>
<evidence type="ECO:0000313" key="3">
    <source>
        <dbReference type="Proteomes" id="UP000256690"/>
    </source>
</evidence>
<evidence type="ECO:0000313" key="2">
    <source>
        <dbReference type="EMBL" id="RDW76545.1"/>
    </source>
</evidence>
<dbReference type="OrthoDB" id="5416609at2759"/>
<keyword evidence="3" id="KW-1185">Reference proteome</keyword>
<dbReference type="EMBL" id="PVWQ01000007">
    <property type="protein sequence ID" value="RDW76545.1"/>
    <property type="molecule type" value="Genomic_DNA"/>
</dbReference>
<dbReference type="Pfam" id="PF14681">
    <property type="entry name" value="UPRTase"/>
    <property type="match status" value="1"/>
</dbReference>
<dbReference type="STRING" id="1810919.A0A3D8RRA8"/>
<dbReference type="InterPro" id="IPR027417">
    <property type="entry name" value="P-loop_NTPase"/>
</dbReference>
<dbReference type="InterPro" id="IPR000836">
    <property type="entry name" value="PRTase_dom"/>
</dbReference>
<dbReference type="RefSeq" id="XP_026602857.1">
    <property type="nucleotide sequence ID" value="XM_026748553.1"/>
</dbReference>
<reference evidence="2 3" key="1">
    <citation type="journal article" date="2018" name="IMA Fungus">
        <title>IMA Genome-F 9: Draft genome sequence of Annulohypoxylon stygium, Aspergillus mulundensis, Berkeleyomyces basicola (syn. Thielaviopsis basicola), Ceratocystis smalleyi, two Cercospora beticola strains, Coleophoma cylindrospora, Fusarium fracticaudum, Phialophora cf. hyalina, and Morchella septimelata.</title>
        <authorList>
            <person name="Wingfield B.D."/>
            <person name="Bills G.F."/>
            <person name="Dong Y."/>
            <person name="Huang W."/>
            <person name="Nel W.J."/>
            <person name="Swalarsk-Parry B.S."/>
            <person name="Vaghefi N."/>
            <person name="Wilken P.M."/>
            <person name="An Z."/>
            <person name="de Beer Z.W."/>
            <person name="De Vos L."/>
            <person name="Chen L."/>
            <person name="Duong T.A."/>
            <person name="Gao Y."/>
            <person name="Hammerbacher A."/>
            <person name="Kikkert J.R."/>
            <person name="Li Y."/>
            <person name="Li H."/>
            <person name="Li K."/>
            <person name="Li Q."/>
            <person name="Liu X."/>
            <person name="Ma X."/>
            <person name="Naidoo K."/>
            <person name="Pethybridge S.J."/>
            <person name="Sun J."/>
            <person name="Steenkamp E.T."/>
            <person name="van der Nest M.A."/>
            <person name="van Wyk S."/>
            <person name="Wingfield M.J."/>
            <person name="Xiong C."/>
            <person name="Yue Q."/>
            <person name="Zhang X."/>
        </authorList>
    </citation>
    <scope>NUCLEOTIDE SEQUENCE [LARGE SCALE GENOMIC DNA]</scope>
    <source>
        <strain evidence="2 3">DSM 5745</strain>
    </source>
</reference>
<dbReference type="GeneID" id="38116907"/>